<dbReference type="PANTHER" id="PTHR39405">
    <property type="entry name" value="DSC E3 UBIQUITIN LIGASE COMPLEX SUBUNIT 4"/>
    <property type="match status" value="1"/>
</dbReference>
<feature type="domain" description="DUF1746" evidence="2">
    <location>
        <begin position="74"/>
        <end position="187"/>
    </location>
</feature>
<dbReference type="PANTHER" id="PTHR39405:SF1">
    <property type="entry name" value="DSC E3 UBIQUITIN LIGASE COMPLEX SUBUNIT 4"/>
    <property type="match status" value="1"/>
</dbReference>
<evidence type="ECO:0000256" key="1">
    <source>
        <dbReference type="SAM" id="MobiDB-lite"/>
    </source>
</evidence>
<dbReference type="EMBL" id="JAULSW010000008">
    <property type="protein sequence ID" value="KAK3372524.1"/>
    <property type="molecule type" value="Genomic_DNA"/>
</dbReference>
<keyword evidence="4" id="KW-1185">Reference proteome</keyword>
<dbReference type="GO" id="GO:0044695">
    <property type="term" value="C:Dsc E3 ubiquitin ligase complex"/>
    <property type="evidence" value="ECO:0007669"/>
    <property type="project" value="InterPro"/>
</dbReference>
<gene>
    <name evidence="3" type="ORF">B0H63DRAFT_299823</name>
</gene>
<organism evidence="3 4">
    <name type="scientific">Podospora didyma</name>
    <dbReference type="NCBI Taxonomy" id="330526"/>
    <lineage>
        <taxon>Eukaryota</taxon>
        <taxon>Fungi</taxon>
        <taxon>Dikarya</taxon>
        <taxon>Ascomycota</taxon>
        <taxon>Pezizomycotina</taxon>
        <taxon>Sordariomycetes</taxon>
        <taxon>Sordariomycetidae</taxon>
        <taxon>Sordariales</taxon>
        <taxon>Podosporaceae</taxon>
        <taxon>Podospora</taxon>
    </lineage>
</organism>
<evidence type="ECO:0000313" key="3">
    <source>
        <dbReference type="EMBL" id="KAK3372524.1"/>
    </source>
</evidence>
<dbReference type="AlphaFoldDB" id="A0AAE0N7Q3"/>
<protein>
    <recommendedName>
        <fullName evidence="2">DUF1746 domain-containing protein</fullName>
    </recommendedName>
</protein>
<dbReference type="InterPro" id="IPR013715">
    <property type="entry name" value="DUF1746"/>
</dbReference>
<feature type="compositionally biased region" description="Polar residues" evidence="1">
    <location>
        <begin position="204"/>
        <end position="215"/>
    </location>
</feature>
<feature type="region of interest" description="Disordered" evidence="1">
    <location>
        <begin position="201"/>
        <end position="227"/>
    </location>
</feature>
<dbReference type="Pfam" id="PF08508">
    <property type="entry name" value="DUF1746"/>
    <property type="match status" value="1"/>
</dbReference>
<reference evidence="3" key="1">
    <citation type="journal article" date="2023" name="Mol. Phylogenet. Evol.">
        <title>Genome-scale phylogeny and comparative genomics of the fungal order Sordariales.</title>
        <authorList>
            <person name="Hensen N."/>
            <person name="Bonometti L."/>
            <person name="Westerberg I."/>
            <person name="Brannstrom I.O."/>
            <person name="Guillou S."/>
            <person name="Cros-Aarteil S."/>
            <person name="Calhoun S."/>
            <person name="Haridas S."/>
            <person name="Kuo A."/>
            <person name="Mondo S."/>
            <person name="Pangilinan J."/>
            <person name="Riley R."/>
            <person name="LaButti K."/>
            <person name="Andreopoulos B."/>
            <person name="Lipzen A."/>
            <person name="Chen C."/>
            <person name="Yan M."/>
            <person name="Daum C."/>
            <person name="Ng V."/>
            <person name="Clum A."/>
            <person name="Steindorff A."/>
            <person name="Ohm R.A."/>
            <person name="Martin F."/>
            <person name="Silar P."/>
            <person name="Natvig D.O."/>
            <person name="Lalanne C."/>
            <person name="Gautier V."/>
            <person name="Ament-Velasquez S.L."/>
            <person name="Kruys A."/>
            <person name="Hutchinson M.I."/>
            <person name="Powell A.J."/>
            <person name="Barry K."/>
            <person name="Miller A.N."/>
            <person name="Grigoriev I.V."/>
            <person name="Debuchy R."/>
            <person name="Gladieux P."/>
            <person name="Hiltunen Thoren M."/>
            <person name="Johannesson H."/>
        </authorList>
    </citation>
    <scope>NUCLEOTIDE SEQUENCE</scope>
    <source>
        <strain evidence="3">CBS 232.78</strain>
    </source>
</reference>
<evidence type="ECO:0000313" key="4">
    <source>
        <dbReference type="Proteomes" id="UP001285441"/>
    </source>
</evidence>
<evidence type="ECO:0000259" key="2">
    <source>
        <dbReference type="Pfam" id="PF08508"/>
    </source>
</evidence>
<proteinExistence type="predicted"/>
<comment type="caution">
    <text evidence="3">The sequence shown here is derived from an EMBL/GenBank/DDBJ whole genome shotgun (WGS) entry which is preliminary data.</text>
</comment>
<feature type="compositionally biased region" description="Basic and acidic residues" evidence="1">
    <location>
        <begin position="25"/>
        <end position="38"/>
    </location>
</feature>
<name>A0AAE0N7Q3_9PEZI</name>
<dbReference type="InterPro" id="IPR038967">
    <property type="entry name" value="Dsc4-like"/>
</dbReference>
<feature type="region of interest" description="Disordered" evidence="1">
    <location>
        <begin position="1"/>
        <end position="61"/>
    </location>
</feature>
<sequence>MNHDPAPSSSSASQGPRQPNNADDPASHARSHDERSREASASQSTEPSFESSQQEKRRRGLVKKHQFMNHLQKSLDTVVFAYICTLYYMECSLPRFLLRLLPHFLFLSPKEGMIPLPAHRPHVFAIFVPNLICILLHSLLSLPHASESTRGYLHGGVIVDFIGQKPPTSRLGPLLIDIVILATQCLMLSVHQDRERLRKVLFPSQETGTATTSPSDEGGSPGPLAITQDHDAEERGILRDQAALLAGGGPEGIELQLLAGGNRQQNDGESPEVRERMAANYPPVTTGIDLVDIMRSGGAIIGHFHVVHAARTVGNDYQNAAAYSLQSLGYNGTLAALAAERRARIVAGQERPRQE</sequence>
<reference evidence="3" key="2">
    <citation type="submission" date="2023-06" db="EMBL/GenBank/DDBJ databases">
        <authorList>
            <consortium name="Lawrence Berkeley National Laboratory"/>
            <person name="Haridas S."/>
            <person name="Hensen N."/>
            <person name="Bonometti L."/>
            <person name="Westerberg I."/>
            <person name="Brannstrom I.O."/>
            <person name="Guillou S."/>
            <person name="Cros-Aarteil S."/>
            <person name="Calhoun S."/>
            <person name="Kuo A."/>
            <person name="Mondo S."/>
            <person name="Pangilinan J."/>
            <person name="Riley R."/>
            <person name="LaButti K."/>
            <person name="Andreopoulos B."/>
            <person name="Lipzen A."/>
            <person name="Chen C."/>
            <person name="Yanf M."/>
            <person name="Daum C."/>
            <person name="Ng V."/>
            <person name="Clum A."/>
            <person name="Steindorff A."/>
            <person name="Ohm R."/>
            <person name="Martin F."/>
            <person name="Silar P."/>
            <person name="Natvig D."/>
            <person name="Lalanne C."/>
            <person name="Gautier V."/>
            <person name="Ament-velasquez S.L."/>
            <person name="Kruys A."/>
            <person name="Hutchinson M.I."/>
            <person name="Powell A.J."/>
            <person name="Barry K."/>
            <person name="Miller A.N."/>
            <person name="Grigoriev I.V."/>
            <person name="Debuchy R."/>
            <person name="Gladieux P."/>
            <person name="Thoren M.H."/>
            <person name="Johannesson H."/>
        </authorList>
    </citation>
    <scope>NUCLEOTIDE SEQUENCE</scope>
    <source>
        <strain evidence="3">CBS 232.78</strain>
    </source>
</reference>
<feature type="compositionally biased region" description="Polar residues" evidence="1">
    <location>
        <begin position="39"/>
        <end position="52"/>
    </location>
</feature>
<accession>A0AAE0N7Q3</accession>
<dbReference type="GO" id="GO:0032933">
    <property type="term" value="P:SREBP signaling pathway"/>
    <property type="evidence" value="ECO:0007669"/>
    <property type="project" value="InterPro"/>
</dbReference>
<dbReference type="GO" id="GO:0005783">
    <property type="term" value="C:endoplasmic reticulum"/>
    <property type="evidence" value="ECO:0007669"/>
    <property type="project" value="TreeGrafter"/>
</dbReference>
<feature type="compositionally biased region" description="Low complexity" evidence="1">
    <location>
        <begin position="1"/>
        <end position="13"/>
    </location>
</feature>
<dbReference type="Proteomes" id="UP001285441">
    <property type="component" value="Unassembled WGS sequence"/>
</dbReference>